<accession>A0A7J5YBU4</accession>
<feature type="region of interest" description="Disordered" evidence="1">
    <location>
        <begin position="84"/>
        <end position="112"/>
    </location>
</feature>
<reference evidence="2 3" key="1">
    <citation type="submission" date="2020-03" db="EMBL/GenBank/DDBJ databases">
        <title>Dissostichus mawsoni Genome sequencing and assembly.</title>
        <authorList>
            <person name="Park H."/>
        </authorList>
    </citation>
    <scope>NUCLEOTIDE SEQUENCE [LARGE SCALE GENOMIC DNA]</scope>
    <source>
        <strain evidence="2">DM0001</strain>
        <tissue evidence="2">Muscle</tissue>
    </source>
</reference>
<evidence type="ECO:0000313" key="2">
    <source>
        <dbReference type="EMBL" id="KAF3846900.1"/>
    </source>
</evidence>
<protein>
    <submittedName>
        <fullName evidence="2">Uncharacterized protein</fullName>
    </submittedName>
</protein>
<dbReference type="Proteomes" id="UP000518266">
    <property type="component" value="Unassembled WGS sequence"/>
</dbReference>
<gene>
    <name evidence="2" type="ORF">F7725_003978</name>
</gene>
<feature type="region of interest" description="Disordered" evidence="1">
    <location>
        <begin position="177"/>
        <end position="199"/>
    </location>
</feature>
<evidence type="ECO:0000256" key="1">
    <source>
        <dbReference type="SAM" id="MobiDB-lite"/>
    </source>
</evidence>
<organism evidence="2 3">
    <name type="scientific">Dissostichus mawsoni</name>
    <name type="common">Antarctic cod</name>
    <dbReference type="NCBI Taxonomy" id="36200"/>
    <lineage>
        <taxon>Eukaryota</taxon>
        <taxon>Metazoa</taxon>
        <taxon>Chordata</taxon>
        <taxon>Craniata</taxon>
        <taxon>Vertebrata</taxon>
        <taxon>Euteleostomi</taxon>
        <taxon>Actinopterygii</taxon>
        <taxon>Neopterygii</taxon>
        <taxon>Teleostei</taxon>
        <taxon>Neoteleostei</taxon>
        <taxon>Acanthomorphata</taxon>
        <taxon>Eupercaria</taxon>
        <taxon>Perciformes</taxon>
        <taxon>Notothenioidei</taxon>
        <taxon>Nototheniidae</taxon>
        <taxon>Dissostichus</taxon>
    </lineage>
</organism>
<keyword evidence="3" id="KW-1185">Reference proteome</keyword>
<name>A0A7J5YBU4_DISMA</name>
<comment type="caution">
    <text evidence="2">The sequence shown here is derived from an EMBL/GenBank/DDBJ whole genome shotgun (WGS) entry which is preliminary data.</text>
</comment>
<dbReference type="EMBL" id="JAAKFY010000014">
    <property type="protein sequence ID" value="KAF3846900.1"/>
    <property type="molecule type" value="Genomic_DNA"/>
</dbReference>
<sequence>MVYVPTRRPRPTIVVLRENPQPEDKVGNSTKGENIEKVVRVEKDPALEAEREHMRDLVMQERNLRRDQEDDTQNLHIRITHLHSSHSVTSEEETLSSSPKIPCRERRRISSDSSKLLEAQRNHHHYLPATKHDFQAEESEVISDLGRLEKEILNEKDKIHQRDTLIIECRAMSRERTTLKLTHGDKPLNEDHHPGSRDR</sequence>
<proteinExistence type="predicted"/>
<dbReference type="AlphaFoldDB" id="A0A7J5YBU4"/>
<evidence type="ECO:0000313" key="3">
    <source>
        <dbReference type="Proteomes" id="UP000518266"/>
    </source>
</evidence>